<dbReference type="KEGG" id="pfy:PFICI_10645"/>
<dbReference type="Pfam" id="PF10342">
    <property type="entry name" value="Kre9_KNH"/>
    <property type="match status" value="1"/>
</dbReference>
<dbReference type="Proteomes" id="UP000030651">
    <property type="component" value="Unassembled WGS sequence"/>
</dbReference>
<evidence type="ECO:0000256" key="1">
    <source>
        <dbReference type="ARBA" id="ARBA00022729"/>
    </source>
</evidence>
<feature type="compositionally biased region" description="Low complexity" evidence="2">
    <location>
        <begin position="129"/>
        <end position="190"/>
    </location>
</feature>
<dbReference type="EMBL" id="KI912115">
    <property type="protein sequence ID" value="ETS78583.1"/>
    <property type="molecule type" value="Genomic_DNA"/>
</dbReference>
<accession>W3WXI6</accession>
<dbReference type="AlphaFoldDB" id="W3WXI6"/>
<reference evidence="6" key="1">
    <citation type="journal article" date="2015" name="BMC Genomics">
        <title>Genomic and transcriptomic analysis of the endophytic fungus Pestalotiopsis fici reveals its lifestyle and high potential for synthesis of natural products.</title>
        <authorList>
            <person name="Wang X."/>
            <person name="Zhang X."/>
            <person name="Liu L."/>
            <person name="Xiang M."/>
            <person name="Wang W."/>
            <person name="Sun X."/>
            <person name="Che Y."/>
            <person name="Guo L."/>
            <person name="Liu G."/>
            <person name="Guo L."/>
            <person name="Wang C."/>
            <person name="Yin W.B."/>
            <person name="Stadler M."/>
            <person name="Zhang X."/>
            <person name="Liu X."/>
        </authorList>
    </citation>
    <scope>NUCLEOTIDE SEQUENCE [LARGE SCALE GENOMIC DNA]</scope>
    <source>
        <strain evidence="6">W106-1 / CGMCC3.15140</strain>
    </source>
</reference>
<dbReference type="eggNOG" id="ENOG502S6JZ">
    <property type="taxonomic scope" value="Eukaryota"/>
</dbReference>
<evidence type="ECO:0000256" key="2">
    <source>
        <dbReference type="SAM" id="MobiDB-lite"/>
    </source>
</evidence>
<dbReference type="RefSeq" id="XP_007837417.1">
    <property type="nucleotide sequence ID" value="XM_007839226.1"/>
</dbReference>
<evidence type="ECO:0000259" key="4">
    <source>
        <dbReference type="Pfam" id="PF10342"/>
    </source>
</evidence>
<proteinExistence type="predicted"/>
<name>W3WXI6_PESFW</name>
<protein>
    <recommendedName>
        <fullName evidence="4">Yeast cell wall synthesis Kre9/Knh1-like N-terminal domain-containing protein</fullName>
    </recommendedName>
</protein>
<feature type="signal peptide" evidence="3">
    <location>
        <begin position="1"/>
        <end position="21"/>
    </location>
</feature>
<dbReference type="OrthoDB" id="2260257at2759"/>
<dbReference type="HOGENOM" id="CLU_069672_1_0_1"/>
<dbReference type="InParanoid" id="W3WXI6"/>
<feature type="domain" description="Yeast cell wall synthesis Kre9/Knh1-like N-terminal" evidence="4">
    <location>
        <begin position="31"/>
        <end position="122"/>
    </location>
</feature>
<evidence type="ECO:0000256" key="3">
    <source>
        <dbReference type="SAM" id="SignalP"/>
    </source>
</evidence>
<dbReference type="InterPro" id="IPR018466">
    <property type="entry name" value="Kre9/Knh1-like_N"/>
</dbReference>
<feature type="chain" id="PRO_5004834029" description="Yeast cell wall synthesis Kre9/Knh1-like N-terminal domain-containing protein" evidence="3">
    <location>
        <begin position="22"/>
        <end position="240"/>
    </location>
</feature>
<evidence type="ECO:0000313" key="6">
    <source>
        <dbReference type="Proteomes" id="UP000030651"/>
    </source>
</evidence>
<dbReference type="PANTHER" id="PTHR40633">
    <property type="entry name" value="MATRIX PROTEIN, PUTATIVE (AFU_ORTHOLOGUE AFUA_8G05410)-RELATED"/>
    <property type="match status" value="1"/>
</dbReference>
<gene>
    <name evidence="5" type="ORF">PFICI_10645</name>
</gene>
<sequence>MNMRFSTILTLLLAGICGTLAQTPGFDPMSKPTNWQDVTAGENFQIVWDPTSYKGTITLELLGGGSPATLWILGNIAQGVDNQQGQYNWAVPTNLGQLETYGIRILLESNPSILQYSFPFHVRQPKAGASTQSPAQSTPQAAPSAPAVNSVSQVASQPTSQTSPIASQASQTISQSAPKSTSQAASQAATSTILANTAKTTPPATTQPAPQPTVQTITRLPERCKVRRRWAPSDFGYSSY</sequence>
<organism evidence="5 6">
    <name type="scientific">Pestalotiopsis fici (strain W106-1 / CGMCC3.15140)</name>
    <dbReference type="NCBI Taxonomy" id="1229662"/>
    <lineage>
        <taxon>Eukaryota</taxon>
        <taxon>Fungi</taxon>
        <taxon>Dikarya</taxon>
        <taxon>Ascomycota</taxon>
        <taxon>Pezizomycotina</taxon>
        <taxon>Sordariomycetes</taxon>
        <taxon>Xylariomycetidae</taxon>
        <taxon>Amphisphaeriales</taxon>
        <taxon>Sporocadaceae</taxon>
        <taxon>Pestalotiopsis</taxon>
    </lineage>
</organism>
<feature type="region of interest" description="Disordered" evidence="2">
    <location>
        <begin position="125"/>
        <end position="190"/>
    </location>
</feature>
<keyword evidence="6" id="KW-1185">Reference proteome</keyword>
<dbReference type="OMA" id="SEPHAAM"/>
<dbReference type="GeneID" id="19275658"/>
<evidence type="ECO:0000313" key="5">
    <source>
        <dbReference type="EMBL" id="ETS78583.1"/>
    </source>
</evidence>
<dbReference type="InterPro" id="IPR052982">
    <property type="entry name" value="SRP1/TIP1-like"/>
</dbReference>
<keyword evidence="1 3" id="KW-0732">Signal</keyword>
<dbReference type="PANTHER" id="PTHR40633:SF1">
    <property type="entry name" value="GPI ANCHORED SERINE-THREONINE RICH PROTEIN (AFU_ORTHOLOGUE AFUA_1G03630)"/>
    <property type="match status" value="1"/>
</dbReference>